<dbReference type="SUPFAM" id="SSF53633">
    <property type="entry name" value="Carbamate kinase-like"/>
    <property type="match status" value="1"/>
</dbReference>
<dbReference type="AlphaFoldDB" id="A0A1G2M6B9"/>
<dbReference type="STRING" id="1802301.A2664_03105"/>
<evidence type="ECO:0000313" key="12">
    <source>
        <dbReference type="Proteomes" id="UP000178873"/>
    </source>
</evidence>
<keyword evidence="3 8" id="KW-0808">Transferase</keyword>
<comment type="caution">
    <text evidence="11">The sequence shown here is derived from an EMBL/GenBank/DDBJ whole genome shotgun (WGS) entry which is preliminary data.</text>
</comment>
<dbReference type="Pfam" id="PF22468">
    <property type="entry name" value="ACT_9"/>
    <property type="match status" value="1"/>
</dbReference>
<proteinExistence type="inferred from homology"/>
<evidence type="ECO:0000256" key="8">
    <source>
        <dbReference type="RuleBase" id="RU003448"/>
    </source>
</evidence>
<protein>
    <recommendedName>
        <fullName evidence="8">Aspartokinase</fullName>
        <ecNumber evidence="8">2.7.2.4</ecNumber>
    </recommendedName>
</protein>
<comment type="pathway">
    <text evidence="9">Amino-acid biosynthesis; L-threonine biosynthesis; L-threonine from L-aspartate: step 1/5.</text>
</comment>
<feature type="domain" description="ACT" evidence="10">
    <location>
        <begin position="380"/>
        <end position="439"/>
    </location>
</feature>
<organism evidence="11 12">
    <name type="scientific">Candidatus Taylorbacteria bacterium RIFCSPHIGHO2_01_FULL_46_22b</name>
    <dbReference type="NCBI Taxonomy" id="1802301"/>
    <lineage>
        <taxon>Bacteria</taxon>
        <taxon>Candidatus Tayloriibacteriota</taxon>
    </lineage>
</organism>
<dbReference type="UniPathway" id="UPA00034">
    <property type="reaction ID" value="UER00015"/>
</dbReference>
<dbReference type="GO" id="GO:0009090">
    <property type="term" value="P:homoserine biosynthetic process"/>
    <property type="evidence" value="ECO:0007669"/>
    <property type="project" value="TreeGrafter"/>
</dbReference>
<dbReference type="PROSITE" id="PS00324">
    <property type="entry name" value="ASPARTOKINASE"/>
    <property type="match status" value="1"/>
</dbReference>
<dbReference type="InterPro" id="IPR001048">
    <property type="entry name" value="Asp/Glu/Uridylate_kinase"/>
</dbReference>
<dbReference type="UniPathway" id="UPA00051">
    <property type="reaction ID" value="UER00462"/>
</dbReference>
<evidence type="ECO:0000256" key="9">
    <source>
        <dbReference type="RuleBase" id="RU004249"/>
    </source>
</evidence>
<evidence type="ECO:0000256" key="4">
    <source>
        <dbReference type="ARBA" id="ARBA00022741"/>
    </source>
</evidence>
<name>A0A1G2M6B9_9BACT</name>
<keyword evidence="6" id="KW-0067">ATP-binding</keyword>
<dbReference type="EMBL" id="MHRF01000004">
    <property type="protein sequence ID" value="OHA18602.1"/>
    <property type="molecule type" value="Genomic_DNA"/>
</dbReference>
<dbReference type="Gene3D" id="3.30.2130.10">
    <property type="entry name" value="VC0802-like"/>
    <property type="match status" value="1"/>
</dbReference>
<dbReference type="Gene3D" id="3.40.1160.10">
    <property type="entry name" value="Acetylglutamate kinase-like"/>
    <property type="match status" value="1"/>
</dbReference>
<gene>
    <name evidence="11" type="ORF">A2664_03105</name>
</gene>
<evidence type="ECO:0000256" key="3">
    <source>
        <dbReference type="ARBA" id="ARBA00022679"/>
    </source>
</evidence>
<dbReference type="NCBIfam" id="TIGR00657">
    <property type="entry name" value="asp_kinases"/>
    <property type="match status" value="1"/>
</dbReference>
<dbReference type="UniPathway" id="UPA00050">
    <property type="reaction ID" value="UER00461"/>
</dbReference>
<evidence type="ECO:0000259" key="10">
    <source>
        <dbReference type="PROSITE" id="PS51671"/>
    </source>
</evidence>
<evidence type="ECO:0000256" key="5">
    <source>
        <dbReference type="ARBA" id="ARBA00022777"/>
    </source>
</evidence>
<dbReference type="PANTHER" id="PTHR21499">
    <property type="entry name" value="ASPARTATE KINASE"/>
    <property type="match status" value="1"/>
</dbReference>
<evidence type="ECO:0000313" key="11">
    <source>
        <dbReference type="EMBL" id="OHA18602.1"/>
    </source>
</evidence>
<comment type="pathway">
    <text evidence="9">Amino-acid biosynthesis; L-methionine biosynthesis via de novo pathway; L-homoserine from L-aspartate: step 1/3.</text>
</comment>
<comment type="similarity">
    <text evidence="2 8">Belongs to the aspartokinase family.</text>
</comment>
<dbReference type="GO" id="GO:0009089">
    <property type="term" value="P:lysine biosynthetic process via diaminopimelate"/>
    <property type="evidence" value="ECO:0007669"/>
    <property type="project" value="UniProtKB-UniPathway"/>
</dbReference>
<dbReference type="InterPro" id="IPR018042">
    <property type="entry name" value="Aspartate_kinase_CS"/>
</dbReference>
<dbReference type="Proteomes" id="UP000178873">
    <property type="component" value="Unassembled WGS sequence"/>
</dbReference>
<keyword evidence="9" id="KW-0028">Amino-acid biosynthesis</keyword>
<comment type="pathway">
    <text evidence="1 9">Amino-acid biosynthesis; L-lysine biosynthesis via DAP pathway; (S)-tetrahydrodipicolinate from L-aspartate: step 1/4.</text>
</comment>
<evidence type="ECO:0000256" key="7">
    <source>
        <dbReference type="ARBA" id="ARBA00047872"/>
    </source>
</evidence>
<dbReference type="GO" id="GO:0005829">
    <property type="term" value="C:cytosol"/>
    <property type="evidence" value="ECO:0007669"/>
    <property type="project" value="TreeGrafter"/>
</dbReference>
<dbReference type="InterPro" id="IPR001341">
    <property type="entry name" value="Asp_kinase"/>
</dbReference>
<dbReference type="EC" id="2.7.2.4" evidence="8"/>
<evidence type="ECO:0000256" key="6">
    <source>
        <dbReference type="ARBA" id="ARBA00022840"/>
    </source>
</evidence>
<dbReference type="PANTHER" id="PTHR21499:SF67">
    <property type="entry name" value="ASPARTOKINASE 3"/>
    <property type="match status" value="1"/>
</dbReference>
<evidence type="ECO:0000256" key="1">
    <source>
        <dbReference type="ARBA" id="ARBA00004766"/>
    </source>
</evidence>
<dbReference type="InterPro" id="IPR045865">
    <property type="entry name" value="ACT-like_dom_sf"/>
</dbReference>
<dbReference type="InterPro" id="IPR054352">
    <property type="entry name" value="ACT_Aspartokinase"/>
</dbReference>
<evidence type="ECO:0000256" key="2">
    <source>
        <dbReference type="ARBA" id="ARBA00010122"/>
    </source>
</evidence>
<dbReference type="InterPro" id="IPR036393">
    <property type="entry name" value="AceGlu_kinase-like_sf"/>
</dbReference>
<keyword evidence="5 8" id="KW-0418">Kinase</keyword>
<dbReference type="CDD" id="cd04892">
    <property type="entry name" value="ACT_AK-like_2"/>
    <property type="match status" value="1"/>
</dbReference>
<comment type="catalytic activity">
    <reaction evidence="7 8">
        <text>L-aspartate + ATP = 4-phospho-L-aspartate + ADP</text>
        <dbReference type="Rhea" id="RHEA:23776"/>
        <dbReference type="ChEBI" id="CHEBI:29991"/>
        <dbReference type="ChEBI" id="CHEBI:30616"/>
        <dbReference type="ChEBI" id="CHEBI:57535"/>
        <dbReference type="ChEBI" id="CHEBI:456216"/>
        <dbReference type="EC" id="2.7.2.4"/>
    </reaction>
</comment>
<dbReference type="GO" id="GO:0009088">
    <property type="term" value="P:threonine biosynthetic process"/>
    <property type="evidence" value="ECO:0007669"/>
    <property type="project" value="UniProtKB-UniPathway"/>
</dbReference>
<keyword evidence="4" id="KW-0547">Nucleotide-binding</keyword>
<dbReference type="GO" id="GO:0005524">
    <property type="term" value="F:ATP binding"/>
    <property type="evidence" value="ECO:0007669"/>
    <property type="project" value="UniProtKB-KW"/>
</dbReference>
<dbReference type="Pfam" id="PF00696">
    <property type="entry name" value="AA_kinase"/>
    <property type="match status" value="1"/>
</dbReference>
<dbReference type="InterPro" id="IPR002912">
    <property type="entry name" value="ACT_dom"/>
</dbReference>
<reference evidence="11 12" key="1">
    <citation type="journal article" date="2016" name="Nat. Commun.">
        <title>Thousands of microbial genomes shed light on interconnected biogeochemical processes in an aquifer system.</title>
        <authorList>
            <person name="Anantharaman K."/>
            <person name="Brown C.T."/>
            <person name="Hug L.A."/>
            <person name="Sharon I."/>
            <person name="Castelle C.J."/>
            <person name="Probst A.J."/>
            <person name="Thomas B.C."/>
            <person name="Singh A."/>
            <person name="Wilkins M.J."/>
            <person name="Karaoz U."/>
            <person name="Brodie E.L."/>
            <person name="Williams K.H."/>
            <person name="Hubbard S.S."/>
            <person name="Banfield J.F."/>
        </authorList>
    </citation>
    <scope>NUCLEOTIDE SEQUENCE [LARGE SCALE GENOMIC DNA]</scope>
</reference>
<dbReference type="GO" id="GO:0004072">
    <property type="term" value="F:aspartate kinase activity"/>
    <property type="evidence" value="ECO:0007669"/>
    <property type="project" value="UniProtKB-EC"/>
</dbReference>
<sequence>MKPHVYKFGGSSLANPERIREAIQMVRCDPKCLSVVVSAFGARFKGDLKATDLLLRYVAKIEQPRQQAKILTQVKARFAEIAAGFEETASFDTNRYWDHMAKIFAANKHADFFITRGEHCMARLMALILGFRFVDATEFIRLERGCYLLEQSKRQAKKIRLAETPSVVPGFYGLTLGGFVQAFQRGGSDISGAMGAELLEAETYFNCTDVNGVLDANPDLVPNAQTIPIMSFDELGEMASRGASVVHSYALRPVRRARIPVIVRNTRNPEHQGTLITRREDIPTRIPGSILGLAGRNGFLPIIISKDGMDEEVAFLATVTRIFADHGLNIEHIPDSRNAITVIVNGKAFRRVEKAIRNDLAKKCHPDSISIGNELALVCVVGAAMREHSGVAAQILNTLASERISVSTISQGGSEISIVLGISNDKYEAAMRALHAGLL</sequence>
<dbReference type="SUPFAM" id="SSF55021">
    <property type="entry name" value="ACT-like"/>
    <property type="match status" value="2"/>
</dbReference>
<accession>A0A1G2M6B9</accession>
<dbReference type="PROSITE" id="PS51671">
    <property type="entry name" value="ACT"/>
    <property type="match status" value="1"/>
</dbReference>